<dbReference type="InterPro" id="IPR036047">
    <property type="entry name" value="F-box-like_dom_sf"/>
</dbReference>
<keyword evidence="5" id="KW-1185">Reference proteome</keyword>
<accession>A0A445EHY4</accession>
<keyword evidence="1" id="KW-0472">Membrane</keyword>
<dbReference type="Gene3D" id="2.40.50.140">
    <property type="entry name" value="Nucleic acid-binding proteins"/>
    <property type="match status" value="3"/>
</dbReference>
<evidence type="ECO:0000256" key="1">
    <source>
        <dbReference type="SAM" id="Phobius"/>
    </source>
</evidence>
<dbReference type="Pfam" id="PF08646">
    <property type="entry name" value="Rep_fac-A_C"/>
    <property type="match status" value="1"/>
</dbReference>
<evidence type="ECO:0000259" key="2">
    <source>
        <dbReference type="Pfam" id="PF02721"/>
    </source>
</evidence>
<comment type="caution">
    <text evidence="4">The sequence shown here is derived from an EMBL/GenBank/DDBJ whole genome shotgun (WGS) entry which is preliminary data.</text>
</comment>
<sequence>MGERCDFLEEISTKRADWIIKVYVVRMWYGPPRPNSSEAGALEIALHDLKGSRIHCTIPKSVVRLFRPILSEGQLYSISSFIVQKNNMWMKCSSLQYRITLLQRSMVVHIPQPLFTFQPFTFRSIASILQEERLDQNFLFDVLAEVIGKEDPKDLVTKQGQESKRLGLLVEDLEKNSISCTLFGSLVDLIQPYLDGDKTEPLIVAFQLFRAKEWNGKISIQSSFDTSNIHINPNIKEAELFKKSLVDSTQGDSCFSSQRISHMSSSSYRSAIDELRKGICKVETIDSVLNASDVGFKWILCTIVDFDVGRNDWFFIACKYCHKKCKKIEERFECDHCRKKAVQVDLRYKLQAYVSDATGSMCVVLWDTEASQIVGLSATKVRETYSQDDSDDSYPEVLKTALDMKLLLRINVKSSNLSGNENVYNVTKACLDEHLIHKYSQSVNEQSTKNQSIGYCRGWIMLLAWIVLLMLFILVMMNLSKVDNATSAEMNLEQVFPDDILLEIFRRSEPKTAVRCRALGKVWNEILSEYSFMKENTFATKGKHLNLLLQVGLAAWVYSSDNISMIDCVNGAVIPCQLPIEIDQSGWWSVIGSENGMLCLRYSINGFNSEVLVWNPLLKSLRCLEDPADKLLRQAVIGYAFGFTPRTDQYFIVHVSKRHIRDRFLHCNVYDSAYGEWRHGYIKDQRLKNLGDSSAVYRGKAFWINWVGRQSNIASDIVIFDVVTFEIQKIKISHSPNQDRKLYFQSITVFQDNLCLMGYEISSMGWHTILSKVDIETFNIVPWINFMENRQRKIHCNPSFIIGEDLIRVHERIKSSKRTNLPLSVEVSVSKVNMITHKRNTIYYSSWPYEMCLKSATILNRYTIPKIAKKKFQYLSAFNDKVCYISYDSTCQDDKIGIWKLDTNASRKKMWQNILSINPISIGFNPNIFIGDQIIMLMEHRSNLMRINDRHNTEICLKSLNIKKNQSKELFYRTWMEEIEIKSLSLLLQGMLNP</sequence>
<protein>
    <recommendedName>
        <fullName evidence="6">F-box domain-containing protein</fullName>
    </recommendedName>
</protein>
<dbReference type="EMBL" id="SDMP01000002">
    <property type="protein sequence ID" value="RYR75069.1"/>
    <property type="molecule type" value="Genomic_DNA"/>
</dbReference>
<feature type="domain" description="Replication factor A C-terminal" evidence="3">
    <location>
        <begin position="310"/>
        <end position="422"/>
    </location>
</feature>
<gene>
    <name evidence="4" type="ORF">Ahy_A02g009766</name>
</gene>
<evidence type="ECO:0000313" key="5">
    <source>
        <dbReference type="Proteomes" id="UP000289738"/>
    </source>
</evidence>
<feature type="domain" description="Replication protein A 70 kDa DNA-binding subunit B/D first OB fold" evidence="2">
    <location>
        <begin position="6"/>
        <end position="108"/>
    </location>
</feature>
<dbReference type="AlphaFoldDB" id="A0A445EHY4"/>
<dbReference type="CDD" id="cd04480">
    <property type="entry name" value="RPA1_DBD_A_like"/>
    <property type="match status" value="1"/>
</dbReference>
<dbReference type="CDD" id="cd04481">
    <property type="entry name" value="RPA1_DBD_B_like"/>
    <property type="match status" value="1"/>
</dbReference>
<organism evidence="4 5">
    <name type="scientific">Arachis hypogaea</name>
    <name type="common">Peanut</name>
    <dbReference type="NCBI Taxonomy" id="3818"/>
    <lineage>
        <taxon>Eukaryota</taxon>
        <taxon>Viridiplantae</taxon>
        <taxon>Streptophyta</taxon>
        <taxon>Embryophyta</taxon>
        <taxon>Tracheophyta</taxon>
        <taxon>Spermatophyta</taxon>
        <taxon>Magnoliopsida</taxon>
        <taxon>eudicotyledons</taxon>
        <taxon>Gunneridae</taxon>
        <taxon>Pentapetalae</taxon>
        <taxon>rosids</taxon>
        <taxon>fabids</taxon>
        <taxon>Fabales</taxon>
        <taxon>Fabaceae</taxon>
        <taxon>Papilionoideae</taxon>
        <taxon>50 kb inversion clade</taxon>
        <taxon>dalbergioids sensu lato</taxon>
        <taxon>Dalbergieae</taxon>
        <taxon>Pterocarpus clade</taxon>
        <taxon>Arachis</taxon>
    </lineage>
</organism>
<dbReference type="Proteomes" id="UP000289738">
    <property type="component" value="Chromosome A02"/>
</dbReference>
<dbReference type="SUPFAM" id="SSF81383">
    <property type="entry name" value="F-box domain"/>
    <property type="match status" value="1"/>
</dbReference>
<evidence type="ECO:0008006" key="6">
    <source>
        <dbReference type="Google" id="ProtNLM"/>
    </source>
</evidence>
<dbReference type="NCBIfam" id="TIGR01640">
    <property type="entry name" value="F_box_assoc_1"/>
    <property type="match status" value="1"/>
</dbReference>
<dbReference type="STRING" id="3818.A0A445EHY4"/>
<dbReference type="SUPFAM" id="SSF50249">
    <property type="entry name" value="Nucleic acid-binding proteins"/>
    <property type="match status" value="3"/>
</dbReference>
<dbReference type="InterPro" id="IPR003871">
    <property type="entry name" value="RFA1B/D_OB_1st"/>
</dbReference>
<reference evidence="4 5" key="1">
    <citation type="submission" date="2019-01" db="EMBL/GenBank/DDBJ databases">
        <title>Sequencing of cultivated peanut Arachis hypogaea provides insights into genome evolution and oil improvement.</title>
        <authorList>
            <person name="Chen X."/>
        </authorList>
    </citation>
    <scope>NUCLEOTIDE SEQUENCE [LARGE SCALE GENOMIC DNA]</scope>
    <source>
        <strain evidence="5">cv. Fuhuasheng</strain>
        <tissue evidence="4">Leaves</tissue>
    </source>
</reference>
<evidence type="ECO:0000259" key="3">
    <source>
        <dbReference type="Pfam" id="PF08646"/>
    </source>
</evidence>
<feature type="transmembrane region" description="Helical" evidence="1">
    <location>
        <begin position="458"/>
        <end position="477"/>
    </location>
</feature>
<keyword evidence="1" id="KW-1133">Transmembrane helix</keyword>
<name>A0A445EHY4_ARAHY</name>
<dbReference type="InterPro" id="IPR013955">
    <property type="entry name" value="Rep_factor-A_C"/>
</dbReference>
<dbReference type="InterPro" id="IPR012340">
    <property type="entry name" value="NA-bd_OB-fold"/>
</dbReference>
<dbReference type="PANTHER" id="PTHR47165:SF4">
    <property type="entry name" value="OS03G0429900 PROTEIN"/>
    <property type="match status" value="1"/>
</dbReference>
<proteinExistence type="predicted"/>
<dbReference type="InterPro" id="IPR017451">
    <property type="entry name" value="F-box-assoc_interact_dom"/>
</dbReference>
<dbReference type="PANTHER" id="PTHR47165">
    <property type="entry name" value="OS03G0429900 PROTEIN"/>
    <property type="match status" value="1"/>
</dbReference>
<keyword evidence="1" id="KW-0812">Transmembrane</keyword>
<evidence type="ECO:0000313" key="4">
    <source>
        <dbReference type="EMBL" id="RYR75069.1"/>
    </source>
</evidence>
<dbReference type="Pfam" id="PF02721">
    <property type="entry name" value="DUF223"/>
    <property type="match status" value="1"/>
</dbReference>